<feature type="transmembrane region" description="Helical" evidence="6">
    <location>
        <begin position="378"/>
        <end position="401"/>
    </location>
</feature>
<evidence type="ECO:0000256" key="5">
    <source>
        <dbReference type="ARBA" id="ARBA00023136"/>
    </source>
</evidence>
<evidence type="ECO:0000256" key="2">
    <source>
        <dbReference type="ARBA" id="ARBA00022692"/>
    </source>
</evidence>
<keyword evidence="3" id="KW-0201">Cytochrome c-type biogenesis</keyword>
<dbReference type="RefSeq" id="WP_104008603.1">
    <property type="nucleotide sequence ID" value="NZ_FNVD01000011.1"/>
</dbReference>
<evidence type="ECO:0000256" key="1">
    <source>
        <dbReference type="ARBA" id="ARBA00004141"/>
    </source>
</evidence>
<name>A0A1H5XJQ4_9RHOB</name>
<dbReference type="PANTHER" id="PTHR32234">
    <property type="entry name" value="THIOL:DISULFIDE INTERCHANGE PROTEIN DSBD"/>
    <property type="match status" value="1"/>
</dbReference>
<dbReference type="EMBL" id="FNVD01000011">
    <property type="protein sequence ID" value="SEG11988.1"/>
    <property type="molecule type" value="Genomic_DNA"/>
</dbReference>
<dbReference type="GO" id="GO:0017004">
    <property type="term" value="P:cytochrome complex assembly"/>
    <property type="evidence" value="ECO:0007669"/>
    <property type="project" value="UniProtKB-KW"/>
</dbReference>
<feature type="transmembrane region" description="Helical" evidence="6">
    <location>
        <begin position="551"/>
        <end position="567"/>
    </location>
</feature>
<dbReference type="Proteomes" id="UP000236742">
    <property type="component" value="Unassembled WGS sequence"/>
</dbReference>
<evidence type="ECO:0000256" key="4">
    <source>
        <dbReference type="ARBA" id="ARBA00022989"/>
    </source>
</evidence>
<feature type="transmembrane region" description="Helical" evidence="6">
    <location>
        <begin position="293"/>
        <end position="317"/>
    </location>
</feature>
<feature type="domain" description="Cytochrome C biogenesis protein transmembrane" evidence="8">
    <location>
        <begin position="297"/>
        <end position="509"/>
    </location>
</feature>
<dbReference type="GO" id="GO:0016020">
    <property type="term" value="C:membrane"/>
    <property type="evidence" value="ECO:0007669"/>
    <property type="project" value="UniProtKB-SubCell"/>
</dbReference>
<accession>A0A1H5XJQ4</accession>
<dbReference type="InterPro" id="IPR028250">
    <property type="entry name" value="DsbDN"/>
</dbReference>
<reference evidence="10 11" key="1">
    <citation type="submission" date="2016-10" db="EMBL/GenBank/DDBJ databases">
        <authorList>
            <person name="de Groot N.N."/>
        </authorList>
    </citation>
    <scope>NUCLEOTIDE SEQUENCE [LARGE SCALE GENOMIC DNA]</scope>
    <source>
        <strain evidence="10 11">DSM 23413</strain>
    </source>
</reference>
<keyword evidence="2 6" id="KW-0812">Transmembrane</keyword>
<organism evidence="10 11">
    <name type="scientific">Jhaorihella thermophila</name>
    <dbReference type="NCBI Taxonomy" id="488547"/>
    <lineage>
        <taxon>Bacteria</taxon>
        <taxon>Pseudomonadati</taxon>
        <taxon>Pseudomonadota</taxon>
        <taxon>Alphaproteobacteria</taxon>
        <taxon>Rhodobacterales</taxon>
        <taxon>Paracoccaceae</taxon>
        <taxon>Jhaorihella</taxon>
    </lineage>
</organism>
<dbReference type="Pfam" id="PF13899">
    <property type="entry name" value="Thioredoxin_7"/>
    <property type="match status" value="1"/>
</dbReference>
<comment type="subcellular location">
    <subcellularLocation>
        <location evidence="1">Membrane</location>
        <topology evidence="1">Multi-pass membrane protein</topology>
    </subcellularLocation>
</comment>
<dbReference type="CDD" id="cd02953">
    <property type="entry name" value="DsbDgamma"/>
    <property type="match status" value="1"/>
</dbReference>
<evidence type="ECO:0000256" key="7">
    <source>
        <dbReference type="SAM" id="SignalP"/>
    </source>
</evidence>
<dbReference type="OrthoDB" id="9811036at2"/>
<feature type="transmembrane region" description="Helical" evidence="6">
    <location>
        <begin position="491"/>
        <end position="515"/>
    </location>
</feature>
<gene>
    <name evidence="10" type="ORF">SAMN05421751_11177</name>
</gene>
<dbReference type="SUPFAM" id="SSF52833">
    <property type="entry name" value="Thioredoxin-like"/>
    <property type="match status" value="1"/>
</dbReference>
<feature type="transmembrane region" description="Helical" evidence="6">
    <location>
        <begin position="338"/>
        <end position="358"/>
    </location>
</feature>
<keyword evidence="11" id="KW-1185">Reference proteome</keyword>
<evidence type="ECO:0000313" key="10">
    <source>
        <dbReference type="EMBL" id="SEG11988.1"/>
    </source>
</evidence>
<dbReference type="Gene3D" id="3.40.30.10">
    <property type="entry name" value="Glutaredoxin"/>
    <property type="match status" value="1"/>
</dbReference>
<proteinExistence type="predicted"/>
<feature type="transmembrane region" description="Helical" evidence="6">
    <location>
        <begin position="455"/>
        <end position="479"/>
    </location>
</feature>
<keyword evidence="7" id="KW-0732">Signal</keyword>
<feature type="chain" id="PRO_5009289532" evidence="7">
    <location>
        <begin position="22"/>
        <end position="708"/>
    </location>
</feature>
<feature type="domain" description="Thiol:disulfide interchange protein DsbD N-terminal" evidence="9">
    <location>
        <begin position="50"/>
        <end position="147"/>
    </location>
</feature>
<evidence type="ECO:0000259" key="8">
    <source>
        <dbReference type="Pfam" id="PF02683"/>
    </source>
</evidence>
<feature type="signal peptide" evidence="7">
    <location>
        <begin position="1"/>
        <end position="21"/>
    </location>
</feature>
<dbReference type="InterPro" id="IPR035671">
    <property type="entry name" value="DsbD_gamma"/>
</dbReference>
<evidence type="ECO:0000256" key="6">
    <source>
        <dbReference type="SAM" id="Phobius"/>
    </source>
</evidence>
<dbReference type="InterPro" id="IPR036249">
    <property type="entry name" value="Thioredoxin-like_sf"/>
</dbReference>
<keyword evidence="5 6" id="KW-0472">Membrane</keyword>
<keyword evidence="4 6" id="KW-1133">Transmembrane helix</keyword>
<evidence type="ECO:0000313" key="11">
    <source>
        <dbReference type="Proteomes" id="UP000236742"/>
    </source>
</evidence>
<dbReference type="GO" id="GO:0015035">
    <property type="term" value="F:protein-disulfide reductase activity"/>
    <property type="evidence" value="ECO:0007669"/>
    <property type="project" value="TreeGrafter"/>
</dbReference>
<evidence type="ECO:0000256" key="3">
    <source>
        <dbReference type="ARBA" id="ARBA00022748"/>
    </source>
</evidence>
<dbReference type="PANTHER" id="PTHR32234:SF3">
    <property type="entry name" value="SUPPRESSION OF COPPER SENSITIVITY PROTEIN"/>
    <property type="match status" value="1"/>
</dbReference>
<feature type="transmembrane region" description="Helical" evidence="6">
    <location>
        <begin position="521"/>
        <end position="539"/>
    </location>
</feature>
<protein>
    <submittedName>
        <fullName evidence="10">Suppressor for copper-sensitivity B</fullName>
    </submittedName>
</protein>
<dbReference type="InterPro" id="IPR003834">
    <property type="entry name" value="Cyt_c_assmbl_TM_dom"/>
</dbReference>
<evidence type="ECO:0000259" key="9">
    <source>
        <dbReference type="Pfam" id="PF11412"/>
    </source>
</evidence>
<dbReference type="Pfam" id="PF11412">
    <property type="entry name" value="DsbD_N"/>
    <property type="match status" value="1"/>
</dbReference>
<dbReference type="Pfam" id="PF02683">
    <property type="entry name" value="DsbD_TM"/>
    <property type="match status" value="1"/>
</dbReference>
<dbReference type="AlphaFoldDB" id="A0A1H5XJQ4"/>
<feature type="transmembrane region" description="Helical" evidence="6">
    <location>
        <begin position="422"/>
        <end position="449"/>
    </location>
</feature>
<dbReference type="GO" id="GO:0045454">
    <property type="term" value="P:cell redox homeostasis"/>
    <property type="evidence" value="ECO:0007669"/>
    <property type="project" value="TreeGrafter"/>
</dbReference>
<sequence>MTVLTAILTLILATLLTPAQAATSQAFTSEAATARLVTANDGVAPGAATLSAGLQVTLKDGWKTYWRSAGEVGIPPAIDWSGSENVAEVQFMWPAPHRFRAFGIENFGYKDEVLFPLSIALKEPGKPVRLRARVNMLTCAQVCIPQDFALSLDLGPGDGIDRASADRIAAWAARVPTDGNSAGIALQHAALETAPEPALVVVLRSDRPFRAPDIFPEMSEDTTFAAPDIRLGDGGRLLWARIPFTNFDDAANSVAVTVTDGHRAASLERTALGAQVPPPPYERAIAGASLGTLLNMAIVALIGGLILNVMPCVLPVLSVKLSSAMKVGAQGAARVRAGFLMASAGIIAFMWALAGVTLALRQAGLSVGWGIQFQNPVFLAIMTLLVVLFAANMFGLFEITLPQSWTSRLAAASGQPTFAGDFFTGAFAAVLATPCSAPFLGTAVAFALAGRPVDIFVIFTAMGLGLALPYFAVAARPGLVASLPKPGRWMIVVKAALGLLLAGTAAWLLWVLAGVGGRETAIAVTAALTLAVALLALRLPETGGLRRLRGAAVAGLAALAIAAPLVIDSRIAGASRIAEGQEIDWIPFDRGDIARRVSRGQIVFLDITADWCITCKANKTLVINRDPVAGILNGGGDVVPMQADWTRPDDRIARFLRDHGRYGIPFNAVYGPEAPDGVLLPEVLTADLVLDALRKAGGDAVTDLARAN</sequence>